<keyword evidence="4" id="KW-1185">Reference proteome</keyword>
<organism evidence="3 4">
    <name type="scientific">Agrobacterium cucumeris</name>
    <dbReference type="NCBI Taxonomy" id="2862866"/>
    <lineage>
        <taxon>Bacteria</taxon>
        <taxon>Pseudomonadati</taxon>
        <taxon>Pseudomonadota</taxon>
        <taxon>Alphaproteobacteria</taxon>
        <taxon>Hyphomicrobiales</taxon>
        <taxon>Rhizobiaceae</taxon>
        <taxon>Rhizobium/Agrobacterium group</taxon>
        <taxon>Agrobacterium</taxon>
    </lineage>
</organism>
<evidence type="ECO:0000259" key="2">
    <source>
        <dbReference type="Pfam" id="PF03869"/>
    </source>
</evidence>
<feature type="domain" description="Arc-like DNA binding" evidence="2">
    <location>
        <begin position="13"/>
        <end position="48"/>
    </location>
</feature>
<dbReference type="InterPro" id="IPR013321">
    <property type="entry name" value="Arc_rbn_hlx_hlx"/>
</dbReference>
<dbReference type="EMBL" id="CP080388">
    <property type="protein sequence ID" value="WHO10695.1"/>
    <property type="molecule type" value="Genomic_DNA"/>
</dbReference>
<name>A0ABY8RSV5_9HYPH</name>
<dbReference type="InterPro" id="IPR005569">
    <property type="entry name" value="Arc_DNA-bd_dom"/>
</dbReference>
<proteinExistence type="predicted"/>
<accession>A0ABY8RSV5</accession>
<evidence type="ECO:0000313" key="4">
    <source>
        <dbReference type="Proteomes" id="UP001225611"/>
    </source>
</evidence>
<dbReference type="Proteomes" id="UP001225611">
    <property type="component" value="Chromosome 2"/>
</dbReference>
<evidence type="ECO:0000256" key="1">
    <source>
        <dbReference type="SAM" id="Coils"/>
    </source>
</evidence>
<evidence type="ECO:0000313" key="3">
    <source>
        <dbReference type="EMBL" id="WHO10695.1"/>
    </source>
</evidence>
<dbReference type="Gene3D" id="1.10.1220.10">
    <property type="entry name" value="Met repressor-like"/>
    <property type="match status" value="1"/>
</dbReference>
<feature type="coiled-coil region" evidence="1">
    <location>
        <begin position="64"/>
        <end position="91"/>
    </location>
</feature>
<dbReference type="InterPro" id="IPR010985">
    <property type="entry name" value="Ribbon_hlx_hlx"/>
</dbReference>
<reference evidence="3 4" key="1">
    <citation type="journal article" date="2023" name="Syst. Appl. Microbiol.">
        <title>Agrobacterium cucumeris sp. nov. isolated from crazy roots on cucumber (Cucumis sativus).</title>
        <authorList>
            <person name="Warabieda M."/>
            <person name="Kuzmanovic N."/>
            <person name="Trzcinski P."/>
            <person name="Pulawska J."/>
        </authorList>
    </citation>
    <scope>NUCLEOTIDE SEQUENCE [LARGE SCALE GENOMIC DNA]</scope>
    <source>
        <strain evidence="3 4">O132</strain>
    </source>
</reference>
<dbReference type="Pfam" id="PF03869">
    <property type="entry name" value="Arc"/>
    <property type="match status" value="1"/>
</dbReference>
<dbReference type="SUPFAM" id="SSF47598">
    <property type="entry name" value="Ribbon-helix-helix"/>
    <property type="match status" value="1"/>
</dbReference>
<keyword evidence="1" id="KW-0175">Coiled coil</keyword>
<protein>
    <submittedName>
        <fullName evidence="3">Arc family DNA-binding protein</fullName>
    </submittedName>
</protein>
<keyword evidence="3" id="KW-0238">DNA-binding</keyword>
<dbReference type="GO" id="GO:0003677">
    <property type="term" value="F:DNA binding"/>
    <property type="evidence" value="ECO:0007669"/>
    <property type="project" value="UniProtKB-KW"/>
</dbReference>
<sequence length="108" mass="12534">MIHTDAMISYTQMKIRLSQALKEQIEKSATESNRSLNSEIISRLEASFPNVDFGEGQSRRALRRDKTEIELENLRAGLRAEEARGTDLERRLKEVIFRLNKLERGERS</sequence>
<dbReference type="RefSeq" id="WP_205125323.1">
    <property type="nucleotide sequence ID" value="NZ_CP080388.1"/>
</dbReference>
<gene>
    <name evidence="3" type="ORF">KZ699_19570</name>
</gene>